<dbReference type="Pfam" id="PF00356">
    <property type="entry name" value="LacI"/>
    <property type="match status" value="1"/>
</dbReference>
<name>A0A511ZR22_9BACI</name>
<dbReference type="STRING" id="582851.GCA_900162665_01638"/>
<evidence type="ECO:0000256" key="2">
    <source>
        <dbReference type="ARBA" id="ARBA00023125"/>
    </source>
</evidence>
<organism evidence="5 6">
    <name type="scientific">Oceanobacillus sojae</name>
    <dbReference type="NCBI Taxonomy" id="582851"/>
    <lineage>
        <taxon>Bacteria</taxon>
        <taxon>Bacillati</taxon>
        <taxon>Bacillota</taxon>
        <taxon>Bacilli</taxon>
        <taxon>Bacillales</taxon>
        <taxon>Bacillaceae</taxon>
        <taxon>Oceanobacillus</taxon>
    </lineage>
</organism>
<keyword evidence="3" id="KW-0804">Transcription</keyword>
<gene>
    <name evidence="5" type="primary">lacI</name>
    <name evidence="5" type="ORF">OSO01_45780</name>
</gene>
<feature type="domain" description="HTH lacI-type" evidence="4">
    <location>
        <begin position="3"/>
        <end position="57"/>
    </location>
</feature>
<dbReference type="Gene3D" id="1.10.260.40">
    <property type="entry name" value="lambda repressor-like DNA-binding domains"/>
    <property type="match status" value="1"/>
</dbReference>
<dbReference type="GO" id="GO:0003700">
    <property type="term" value="F:DNA-binding transcription factor activity"/>
    <property type="evidence" value="ECO:0007669"/>
    <property type="project" value="TreeGrafter"/>
</dbReference>
<proteinExistence type="predicted"/>
<dbReference type="CDD" id="cd06267">
    <property type="entry name" value="PBP1_LacI_sugar_binding-like"/>
    <property type="match status" value="1"/>
</dbReference>
<keyword evidence="1" id="KW-0805">Transcription regulation</keyword>
<dbReference type="CDD" id="cd01392">
    <property type="entry name" value="HTH_LacI"/>
    <property type="match status" value="1"/>
</dbReference>
<comment type="caution">
    <text evidence="5">The sequence shown here is derived from an EMBL/GenBank/DDBJ whole genome shotgun (WGS) entry which is preliminary data.</text>
</comment>
<dbReference type="Gene3D" id="3.40.50.2300">
    <property type="match status" value="2"/>
</dbReference>
<dbReference type="InterPro" id="IPR000843">
    <property type="entry name" value="HTH_LacI"/>
</dbReference>
<evidence type="ECO:0000313" key="5">
    <source>
        <dbReference type="EMBL" id="GEN89839.1"/>
    </source>
</evidence>
<evidence type="ECO:0000313" key="6">
    <source>
        <dbReference type="Proteomes" id="UP000321558"/>
    </source>
</evidence>
<protein>
    <submittedName>
        <fullName evidence="5">LacI family transcriptional regulator</fullName>
    </submittedName>
</protein>
<dbReference type="InterPro" id="IPR046335">
    <property type="entry name" value="LacI/GalR-like_sensor"/>
</dbReference>
<sequence length="333" mass="37249">MKLTIRNIAEIAGVSPSTVSKVMNNYSGVSEETKKRVMDAIKENKYQPTYTARTLSTKKSKLIALIYAGKINVDFNHPFFSEVVSAFKKTIGMMGYDIIMFSDESFGHDNGSYLARCRYYHVEGCVIIAGDEIEESTQELVQSGIPCVGIDIELSGPGVSYVMTDNIQLSTNVVHQLYLDGVRDVGYIGGLRESAVARDRKIGFENAMEQLGMEIKRDWMQYGDYYEESGYLAMRKILDKKPYPKAVFAISDLMAFGALRAIEEKGLQVPRDIRIIGCDDINACRYSSPKLSTVKQYKGRLGKLAANILHDLISNEKQIAPILIDSELIIRES</sequence>
<dbReference type="GO" id="GO:0000976">
    <property type="term" value="F:transcription cis-regulatory region binding"/>
    <property type="evidence" value="ECO:0007669"/>
    <property type="project" value="TreeGrafter"/>
</dbReference>
<evidence type="ECO:0000256" key="1">
    <source>
        <dbReference type="ARBA" id="ARBA00023015"/>
    </source>
</evidence>
<dbReference type="SMART" id="SM00354">
    <property type="entry name" value="HTH_LACI"/>
    <property type="match status" value="1"/>
</dbReference>
<dbReference type="Proteomes" id="UP000321558">
    <property type="component" value="Unassembled WGS sequence"/>
</dbReference>
<dbReference type="SUPFAM" id="SSF47413">
    <property type="entry name" value="lambda repressor-like DNA-binding domains"/>
    <property type="match status" value="1"/>
</dbReference>
<keyword evidence="2" id="KW-0238">DNA-binding</keyword>
<accession>A0A511ZR22</accession>
<evidence type="ECO:0000259" key="4">
    <source>
        <dbReference type="PROSITE" id="PS50932"/>
    </source>
</evidence>
<dbReference type="AlphaFoldDB" id="A0A511ZR22"/>
<dbReference type="PROSITE" id="PS50932">
    <property type="entry name" value="HTH_LACI_2"/>
    <property type="match status" value="1"/>
</dbReference>
<reference evidence="5 6" key="1">
    <citation type="submission" date="2019-07" db="EMBL/GenBank/DDBJ databases">
        <title>Whole genome shotgun sequence of Oceanobacillus sojae NBRC 105379.</title>
        <authorList>
            <person name="Hosoyama A."/>
            <person name="Uohara A."/>
            <person name="Ohji S."/>
            <person name="Ichikawa N."/>
        </authorList>
    </citation>
    <scope>NUCLEOTIDE SEQUENCE [LARGE SCALE GENOMIC DNA]</scope>
    <source>
        <strain evidence="5 6">NBRC 105379</strain>
    </source>
</reference>
<dbReference type="InterPro" id="IPR010982">
    <property type="entry name" value="Lambda_DNA-bd_dom_sf"/>
</dbReference>
<evidence type="ECO:0000256" key="3">
    <source>
        <dbReference type="ARBA" id="ARBA00023163"/>
    </source>
</evidence>
<keyword evidence="6" id="KW-1185">Reference proteome</keyword>
<dbReference type="Pfam" id="PF13377">
    <property type="entry name" value="Peripla_BP_3"/>
    <property type="match status" value="1"/>
</dbReference>
<dbReference type="RefSeq" id="WP_147212708.1">
    <property type="nucleotide sequence ID" value="NZ_BJYM01000031.1"/>
</dbReference>
<dbReference type="PANTHER" id="PTHR30146:SF109">
    <property type="entry name" value="HTH-TYPE TRANSCRIPTIONAL REGULATOR GALS"/>
    <property type="match status" value="1"/>
</dbReference>
<dbReference type="OrthoDB" id="9775106at2"/>
<dbReference type="InterPro" id="IPR028082">
    <property type="entry name" value="Peripla_BP_I"/>
</dbReference>
<dbReference type="EMBL" id="BJYM01000031">
    <property type="protein sequence ID" value="GEN89839.1"/>
    <property type="molecule type" value="Genomic_DNA"/>
</dbReference>
<dbReference type="SUPFAM" id="SSF53822">
    <property type="entry name" value="Periplasmic binding protein-like I"/>
    <property type="match status" value="1"/>
</dbReference>
<dbReference type="PANTHER" id="PTHR30146">
    <property type="entry name" value="LACI-RELATED TRANSCRIPTIONAL REPRESSOR"/>
    <property type="match status" value="1"/>
</dbReference>